<dbReference type="EMBL" id="HBKR01033577">
    <property type="protein sequence ID" value="CAE2330713.1"/>
    <property type="molecule type" value="Transcribed_RNA"/>
</dbReference>
<sequence>MILFSVLVNTSENTAETDLQFRDILMEIFFHHICPRYIEDISINSAGQSVCGWTGVNCCGDDVIGVQYQGINWVGNFNIYALPSTTTMIWITSSSQSFPMITRRFPRKLTSISLTVNEIFGTLDLTTLPSQMTDGYFNNNRLVGPLNFIRLPRTLQRLNVVQNNIQQKRVWYDSLPKNLRTILLANLEDTNVFGEVRAIDPRQMSNAKKIFRGVTYDKIH</sequence>
<proteinExistence type="predicted"/>
<dbReference type="Gene3D" id="3.80.10.10">
    <property type="entry name" value="Ribonuclease Inhibitor"/>
    <property type="match status" value="1"/>
</dbReference>
<reference evidence="1" key="1">
    <citation type="submission" date="2021-01" db="EMBL/GenBank/DDBJ databases">
        <authorList>
            <person name="Corre E."/>
            <person name="Pelletier E."/>
            <person name="Niang G."/>
            <person name="Scheremetjew M."/>
            <person name="Finn R."/>
            <person name="Kale V."/>
            <person name="Holt S."/>
            <person name="Cochrane G."/>
            <person name="Meng A."/>
            <person name="Brown T."/>
            <person name="Cohen L."/>
        </authorList>
    </citation>
    <scope>NUCLEOTIDE SEQUENCE</scope>
    <source>
        <strain evidence="1">SoJaBio B1-5/56/2</strain>
    </source>
</reference>
<dbReference type="InterPro" id="IPR032675">
    <property type="entry name" value="LRR_dom_sf"/>
</dbReference>
<evidence type="ECO:0000313" key="1">
    <source>
        <dbReference type="EMBL" id="CAE2330713.1"/>
    </source>
</evidence>
<name>A0A7S4PC98_9EUKA</name>
<accession>A0A7S4PC98</accession>
<evidence type="ECO:0008006" key="2">
    <source>
        <dbReference type="Google" id="ProtNLM"/>
    </source>
</evidence>
<dbReference type="AlphaFoldDB" id="A0A7S4PC98"/>
<dbReference type="SUPFAM" id="SSF52058">
    <property type="entry name" value="L domain-like"/>
    <property type="match status" value="1"/>
</dbReference>
<protein>
    <recommendedName>
        <fullName evidence="2">Leucine-rich repeat-containing N-terminal plant-type domain-containing protein</fullName>
    </recommendedName>
</protein>
<gene>
    <name evidence="1" type="ORF">NAES01612_LOCUS22027</name>
</gene>
<organism evidence="1">
    <name type="scientific">Paramoeba aestuarina</name>
    <dbReference type="NCBI Taxonomy" id="180227"/>
    <lineage>
        <taxon>Eukaryota</taxon>
        <taxon>Amoebozoa</taxon>
        <taxon>Discosea</taxon>
        <taxon>Flabellinia</taxon>
        <taxon>Dactylopodida</taxon>
        <taxon>Paramoebidae</taxon>
        <taxon>Paramoeba</taxon>
    </lineage>
</organism>